<feature type="transmembrane region" description="Helical" evidence="1">
    <location>
        <begin position="20"/>
        <end position="53"/>
    </location>
</feature>
<protein>
    <submittedName>
        <fullName evidence="2">Uncharacterized protein</fullName>
    </submittedName>
</protein>
<evidence type="ECO:0000313" key="2">
    <source>
        <dbReference type="EnsemblMetazoa" id="GMOY010580-PA"/>
    </source>
</evidence>
<keyword evidence="1" id="KW-0472">Membrane</keyword>
<dbReference type="AlphaFoldDB" id="A0A1B0GB96"/>
<sequence length="241" mass="26517">MNATEDLTTEMLSRCELYSLIVGLFTAIASGAAAAIGILGGNTGSLVGIAVLASQHNVVPNSIYSKNQATELAILGSISTCLTICNVICIYLMGILVLKIKEIAPVISRNNCEFWKHDIKIARDLNRIGFDTAIIANFPKEDQKGLGISTSDFLRTIHVDEASYQNTLSPLGARHPYDTHCEPMRENYITIHRIERLYSTITHQHHLIRAPPHSPATFYLTFVNTWLLSDEAPAKDDCSSC</sequence>
<dbReference type="PANTHER" id="PTHR20992">
    <property type="entry name" value="AT15442P-RELATED"/>
    <property type="match status" value="1"/>
</dbReference>
<organism evidence="2 3">
    <name type="scientific">Glossina morsitans morsitans</name>
    <name type="common">Savannah tsetse fly</name>
    <dbReference type="NCBI Taxonomy" id="37546"/>
    <lineage>
        <taxon>Eukaryota</taxon>
        <taxon>Metazoa</taxon>
        <taxon>Ecdysozoa</taxon>
        <taxon>Arthropoda</taxon>
        <taxon>Hexapoda</taxon>
        <taxon>Insecta</taxon>
        <taxon>Pterygota</taxon>
        <taxon>Neoptera</taxon>
        <taxon>Endopterygota</taxon>
        <taxon>Diptera</taxon>
        <taxon>Brachycera</taxon>
        <taxon>Muscomorpha</taxon>
        <taxon>Hippoboscoidea</taxon>
        <taxon>Glossinidae</taxon>
        <taxon>Glossina</taxon>
    </lineage>
</organism>
<dbReference type="InterPro" id="IPR005240">
    <property type="entry name" value="DUF389"/>
</dbReference>
<feature type="transmembrane region" description="Helical" evidence="1">
    <location>
        <begin position="73"/>
        <end position="98"/>
    </location>
</feature>
<proteinExistence type="predicted"/>
<name>A0A1B0GB96_GLOMM</name>
<dbReference type="EMBL" id="CCAG010011564">
    <property type="status" value="NOT_ANNOTATED_CDS"/>
    <property type="molecule type" value="Genomic_DNA"/>
</dbReference>
<accession>A0A1B0GB96</accession>
<evidence type="ECO:0000313" key="3">
    <source>
        <dbReference type="Proteomes" id="UP000092444"/>
    </source>
</evidence>
<dbReference type="EnsemblMetazoa" id="GMOY010580-RA">
    <property type="protein sequence ID" value="GMOY010580-PA"/>
    <property type="gene ID" value="GMOY010580"/>
</dbReference>
<dbReference type="PANTHER" id="PTHR20992:SF9">
    <property type="entry name" value="AT15442P-RELATED"/>
    <property type="match status" value="1"/>
</dbReference>
<keyword evidence="3" id="KW-1185">Reference proteome</keyword>
<keyword evidence="1" id="KW-0812">Transmembrane</keyword>
<keyword evidence="1" id="KW-1133">Transmembrane helix</keyword>
<dbReference type="VEuPathDB" id="VectorBase:GMOY010580"/>
<evidence type="ECO:0000256" key="1">
    <source>
        <dbReference type="SAM" id="Phobius"/>
    </source>
</evidence>
<reference evidence="2" key="1">
    <citation type="submission" date="2020-05" db="UniProtKB">
        <authorList>
            <consortium name="EnsemblMetazoa"/>
        </authorList>
    </citation>
    <scope>IDENTIFICATION</scope>
    <source>
        <strain evidence="2">Yale</strain>
    </source>
</reference>
<dbReference type="Proteomes" id="UP000092444">
    <property type="component" value="Unassembled WGS sequence"/>
</dbReference>
<dbReference type="PhylomeDB" id="A0A1B0GB96"/>